<dbReference type="GO" id="GO:0003676">
    <property type="term" value="F:nucleic acid binding"/>
    <property type="evidence" value="ECO:0007669"/>
    <property type="project" value="InterPro"/>
</dbReference>
<feature type="domain" description="Integrase catalytic" evidence="2">
    <location>
        <begin position="132"/>
        <end position="294"/>
    </location>
</feature>
<evidence type="ECO:0000313" key="3">
    <source>
        <dbReference type="EMBL" id="AWR20951.1"/>
    </source>
</evidence>
<dbReference type="EMBL" id="CP023994">
    <property type="protein sequence ID" value="AWR20951.1"/>
    <property type="molecule type" value="Genomic_DNA"/>
</dbReference>
<dbReference type="PROSITE" id="PS50994">
    <property type="entry name" value="INTEGRASE"/>
    <property type="match status" value="1"/>
</dbReference>
<dbReference type="EMBL" id="CP023994">
    <property type="protein sequence ID" value="AWR21328.1"/>
    <property type="molecule type" value="Genomic_DNA"/>
</dbReference>
<dbReference type="KEGG" id="aum:AURMO_01000"/>
<comment type="function">
    <text evidence="1">Involved in the transposition of the insertion sequence.</text>
</comment>
<keyword evidence="6" id="KW-1185">Reference proteome</keyword>
<dbReference type="Gene3D" id="3.30.420.10">
    <property type="entry name" value="Ribonuclease H-like superfamily/Ribonuclease H"/>
    <property type="match status" value="1"/>
</dbReference>
<dbReference type="KEGG" id="aum:AURMO_00334"/>
<dbReference type="Pfam" id="PF00665">
    <property type="entry name" value="rve"/>
    <property type="match status" value="1"/>
</dbReference>
<dbReference type="InterPro" id="IPR050900">
    <property type="entry name" value="Transposase_IS3/IS150/IS904"/>
</dbReference>
<dbReference type="Pfam" id="PF13276">
    <property type="entry name" value="HTH_21"/>
    <property type="match status" value="1"/>
</dbReference>
<dbReference type="PANTHER" id="PTHR46889:SF5">
    <property type="entry name" value="INTEGRASE PROTEIN"/>
    <property type="match status" value="1"/>
</dbReference>
<dbReference type="SUPFAM" id="SSF53098">
    <property type="entry name" value="Ribonuclease H-like"/>
    <property type="match status" value="1"/>
</dbReference>
<dbReference type="Pfam" id="PF13333">
    <property type="entry name" value="rve_2"/>
    <property type="match status" value="1"/>
</dbReference>
<proteinExistence type="predicted"/>
<evidence type="ECO:0000313" key="5">
    <source>
        <dbReference type="EMBL" id="AWR21601.1"/>
    </source>
</evidence>
<accession>A0A2Z3RYJ7</accession>
<evidence type="ECO:0000313" key="4">
    <source>
        <dbReference type="EMBL" id="AWR21328.1"/>
    </source>
</evidence>
<evidence type="ECO:0000313" key="6">
    <source>
        <dbReference type="Proteomes" id="UP000246894"/>
    </source>
</evidence>
<evidence type="ECO:0000259" key="2">
    <source>
        <dbReference type="PROSITE" id="PS50994"/>
    </source>
</evidence>
<organism evidence="5 6">
    <name type="scientific">Aurantimicrobium photophilum</name>
    <dbReference type="NCBI Taxonomy" id="1987356"/>
    <lineage>
        <taxon>Bacteria</taxon>
        <taxon>Bacillati</taxon>
        <taxon>Actinomycetota</taxon>
        <taxon>Actinomycetes</taxon>
        <taxon>Micrococcales</taxon>
        <taxon>Microbacteriaceae</taxon>
        <taxon>Aurantimicrobium</taxon>
    </lineage>
</organism>
<gene>
    <name evidence="3" type="ORF">AURMO_00334</name>
    <name evidence="4" type="ORF">AURMO_00719</name>
    <name evidence="5" type="ORF">AURMO_01000</name>
</gene>
<dbReference type="InterPro" id="IPR025948">
    <property type="entry name" value="HTH-like_dom"/>
</dbReference>
<dbReference type="PANTHER" id="PTHR46889">
    <property type="entry name" value="TRANSPOSASE INSF FOR INSERTION SEQUENCE IS3B-RELATED"/>
    <property type="match status" value="1"/>
</dbReference>
<name>A0A2Z3RYJ7_9MICO</name>
<dbReference type="GO" id="GO:0015074">
    <property type="term" value="P:DNA integration"/>
    <property type="evidence" value="ECO:0007669"/>
    <property type="project" value="InterPro"/>
</dbReference>
<dbReference type="NCBIfam" id="NF033516">
    <property type="entry name" value="transpos_IS3"/>
    <property type="match status" value="1"/>
</dbReference>
<dbReference type="InterPro" id="IPR001584">
    <property type="entry name" value="Integrase_cat-core"/>
</dbReference>
<dbReference type="KEGG" id="aum:AURMO_00719"/>
<dbReference type="InterPro" id="IPR048020">
    <property type="entry name" value="Transpos_IS3"/>
</dbReference>
<dbReference type="EMBL" id="CP023994">
    <property type="protein sequence ID" value="AWR21601.1"/>
    <property type="molecule type" value="Genomic_DNA"/>
</dbReference>
<protein>
    <submittedName>
        <fullName evidence="5">Integrase core domain protein</fullName>
    </submittedName>
</protein>
<reference evidence="5 6" key="1">
    <citation type="submission" date="2017-10" db="EMBL/GenBank/DDBJ databases">
        <title>Genome of an Actinobacterium that displays light-enhanced growth.</title>
        <authorList>
            <person name="Maresca J.A."/>
            <person name="Hempel P."/>
            <person name="Shevchenko O."/>
            <person name="Miller K.J."/>
            <person name="Hahn M.W."/>
        </authorList>
    </citation>
    <scope>NUCLEOTIDE SEQUENCE [LARGE SCALE GENOMIC DNA]</scope>
    <source>
        <strain evidence="5 6">MWH-Mo1</strain>
    </source>
</reference>
<dbReference type="InterPro" id="IPR012337">
    <property type="entry name" value="RNaseH-like_sf"/>
</dbReference>
<evidence type="ECO:0000256" key="1">
    <source>
        <dbReference type="ARBA" id="ARBA00002286"/>
    </source>
</evidence>
<sequence>MGSSSPGGRSTAFRSLIVTELEHKYPTRAVLKAVGLSVSTYYRHRSKTPHDRYEQLRPLLREVFDGSYRSYGYRRIRAVLATKHGLRLSGKTVLKLMRQEGRTCQVRRRKRYKSYRGEIGKAAPNVLARNFDATQPSKKWVTDVTEFYVLGQKQYLSPVIDLFNREVISYELAPSPVMGLVTGMLEKAFTQLKPGTGLVMHSDQGWHYRHAGYQLALKQRGITQSMSRKGNCLDNAVAENFFGHFKEEFLRQHTFTSMPQFKRELEKYIHWFNHERIQEKLKGLSPVDYRTQSLANLETTPN</sequence>
<dbReference type="OrthoDB" id="4281720at2"/>
<dbReference type="InterPro" id="IPR036397">
    <property type="entry name" value="RNaseH_sf"/>
</dbReference>
<dbReference type="AlphaFoldDB" id="A0A2Z3RYJ7"/>
<dbReference type="Proteomes" id="UP000246894">
    <property type="component" value="Chromosome"/>
</dbReference>